<gene>
    <name evidence="3" type="ORF">ABVT11_07515</name>
</gene>
<name>A0ABV2CP39_9RHOO</name>
<keyword evidence="1 3" id="KW-0560">Oxidoreductase</keyword>
<dbReference type="InterPro" id="IPR006076">
    <property type="entry name" value="FAD-dep_OxRdtase"/>
</dbReference>
<dbReference type="InterPro" id="IPR036188">
    <property type="entry name" value="FAD/NAD-bd_sf"/>
</dbReference>
<dbReference type="SUPFAM" id="SSF54373">
    <property type="entry name" value="FAD-linked reductases, C-terminal domain"/>
    <property type="match status" value="1"/>
</dbReference>
<dbReference type="Pfam" id="PF01266">
    <property type="entry name" value="DAO"/>
    <property type="match status" value="1"/>
</dbReference>
<dbReference type="GO" id="GO:0016491">
    <property type="term" value="F:oxidoreductase activity"/>
    <property type="evidence" value="ECO:0007669"/>
    <property type="project" value="UniProtKB-KW"/>
</dbReference>
<dbReference type="EC" id="1.-.-.-" evidence="3"/>
<dbReference type="PANTHER" id="PTHR13847">
    <property type="entry name" value="SARCOSINE DEHYDROGENASE-RELATED"/>
    <property type="match status" value="1"/>
</dbReference>
<feature type="domain" description="FAD dependent oxidoreductase" evidence="2">
    <location>
        <begin position="5"/>
        <end position="393"/>
    </location>
</feature>
<dbReference type="Proteomes" id="UP001548590">
    <property type="component" value="Unassembled WGS sequence"/>
</dbReference>
<dbReference type="Gene3D" id="3.50.50.60">
    <property type="entry name" value="FAD/NAD(P)-binding domain"/>
    <property type="match status" value="1"/>
</dbReference>
<evidence type="ECO:0000313" key="3">
    <source>
        <dbReference type="EMBL" id="MET1489671.1"/>
    </source>
</evidence>
<evidence type="ECO:0000256" key="1">
    <source>
        <dbReference type="ARBA" id="ARBA00023002"/>
    </source>
</evidence>
<dbReference type="Gene3D" id="3.30.9.10">
    <property type="entry name" value="D-Amino Acid Oxidase, subunit A, domain 2"/>
    <property type="match status" value="1"/>
</dbReference>
<evidence type="ECO:0000313" key="4">
    <source>
        <dbReference type="Proteomes" id="UP001548590"/>
    </source>
</evidence>
<evidence type="ECO:0000259" key="2">
    <source>
        <dbReference type="Pfam" id="PF01266"/>
    </source>
</evidence>
<proteinExistence type="predicted"/>
<protein>
    <submittedName>
        <fullName evidence="3">FAD-binding oxidoreductase</fullName>
        <ecNumber evidence="3">1.-.-.-</ecNumber>
    </submittedName>
</protein>
<reference evidence="3 4" key="1">
    <citation type="submission" date="2024-07" db="EMBL/GenBank/DDBJ databases">
        <title>Uliginosibacterium paludis KCTC:42655.</title>
        <authorList>
            <person name="Kim M.K."/>
        </authorList>
    </citation>
    <scope>NUCLEOTIDE SEQUENCE [LARGE SCALE GENOMIC DNA]</scope>
    <source>
        <strain evidence="3 4">KCTC 42655</strain>
    </source>
</reference>
<dbReference type="SUPFAM" id="SSF51905">
    <property type="entry name" value="FAD/NAD(P)-binding domain"/>
    <property type="match status" value="1"/>
</dbReference>
<organism evidence="3 4">
    <name type="scientific">Uliginosibacterium paludis</name>
    <dbReference type="NCBI Taxonomy" id="1615952"/>
    <lineage>
        <taxon>Bacteria</taxon>
        <taxon>Pseudomonadati</taxon>
        <taxon>Pseudomonadota</taxon>
        <taxon>Betaproteobacteria</taxon>
        <taxon>Rhodocyclales</taxon>
        <taxon>Zoogloeaceae</taxon>
        <taxon>Uliginosibacterium</taxon>
    </lineage>
</organism>
<dbReference type="RefSeq" id="WP_345925070.1">
    <property type="nucleotide sequence ID" value="NZ_JBDIVF010000002.1"/>
</dbReference>
<sequence>MTRSVIVLGAGMVGVSTALHLQARGHEVLLVDRKAPGRETSYGNAGLIQREAVEPYPLPHEPAELVQHALRLSPAVSYHLCALPGLMPRLAAYWWASMPSRHARIAKDWATLIAHSTSEHADWIEQAGAQDLVRKKGFHFAWRHAASFREGLAKAQRYHDQYGVQFSALDGEALCAAEPALTQRFAGGVHWTDPWAVNDPGELVARYAALFTARGGRLMRGDASSLKQAGKGWSLITEEGPQQTSDAVVALGPWAEDLILPLGYRLPLFVKRGYHRHYQVPRQLSMPLLCADDGVMLAPMRAGLRITTGAELAPRDAPPSPVQLAMAEKVARRALSLGEPVEAQPWLGARPCTVDMKPVIGAAPRHPGLWFNFGHAHQGFTLGPATGRLFADLFDGKTPYVDATPFLPDRFGS</sequence>
<dbReference type="EMBL" id="JBEWLZ010000003">
    <property type="protein sequence ID" value="MET1489671.1"/>
    <property type="molecule type" value="Genomic_DNA"/>
</dbReference>
<comment type="caution">
    <text evidence="3">The sequence shown here is derived from an EMBL/GenBank/DDBJ whole genome shotgun (WGS) entry which is preliminary data.</text>
</comment>
<accession>A0ABV2CP39</accession>
<keyword evidence="4" id="KW-1185">Reference proteome</keyword>
<dbReference type="PANTHER" id="PTHR13847:SF289">
    <property type="entry name" value="GLYCINE OXIDASE"/>
    <property type="match status" value="1"/>
</dbReference>